<dbReference type="SUPFAM" id="SSF55315">
    <property type="entry name" value="L30e-like"/>
    <property type="match status" value="1"/>
</dbReference>
<organism evidence="4 8">
    <name type="scientific">Eubacterium ventriosum</name>
    <dbReference type="NCBI Taxonomy" id="39496"/>
    <lineage>
        <taxon>Bacteria</taxon>
        <taxon>Bacillati</taxon>
        <taxon>Bacillota</taxon>
        <taxon>Clostridia</taxon>
        <taxon>Eubacteriales</taxon>
        <taxon>Eubacteriaceae</taxon>
        <taxon>Eubacterium</taxon>
    </lineage>
</organism>
<dbReference type="Gene3D" id="3.30.1330.30">
    <property type="match status" value="1"/>
</dbReference>
<keyword evidence="4" id="KW-0689">Ribosomal protein</keyword>
<sequence length="101" mass="11027">MNKVFSMIGLATRAGKTVAGEFSVEKAVKDNKAKVVIVSTESSDNTKKLFENKCKFYKIPVFIYGTKAELGMATGNKERASIAVLDPGFSKSIVKMLTENE</sequence>
<accession>A0A413T615</accession>
<dbReference type="EMBL" id="QSFD01000002">
    <property type="protein sequence ID" value="RHA20029.1"/>
    <property type="molecule type" value="Genomic_DNA"/>
</dbReference>
<evidence type="ECO:0000313" key="2">
    <source>
        <dbReference type="EMBL" id="RHA20029.1"/>
    </source>
</evidence>
<evidence type="ECO:0000259" key="1">
    <source>
        <dbReference type="Pfam" id="PF01248"/>
    </source>
</evidence>
<feature type="domain" description="Ribosomal protein eL8/eL30/eS12/Gadd45" evidence="1">
    <location>
        <begin position="3"/>
        <end position="93"/>
    </location>
</feature>
<evidence type="ECO:0000313" key="6">
    <source>
        <dbReference type="Proteomes" id="UP000284598"/>
    </source>
</evidence>
<proteinExistence type="predicted"/>
<dbReference type="InterPro" id="IPR029064">
    <property type="entry name" value="Ribosomal_eL30-like_sf"/>
</dbReference>
<reference evidence="6 7" key="1">
    <citation type="submission" date="2018-08" db="EMBL/GenBank/DDBJ databases">
        <title>A genome reference for cultivated species of the human gut microbiota.</title>
        <authorList>
            <person name="Zou Y."/>
            <person name="Xue W."/>
            <person name="Luo G."/>
        </authorList>
    </citation>
    <scope>NUCLEOTIDE SEQUENCE [LARGE SCALE GENOMIC DNA]</scope>
    <source>
        <strain evidence="5 9">AM23-22</strain>
        <strain evidence="4 8">AM42-30</strain>
        <strain evidence="3 6">AM43-2</strain>
        <strain evidence="2 7">AM44-11BH</strain>
    </source>
</reference>
<dbReference type="Proteomes" id="UP000284598">
    <property type="component" value="Unassembled WGS sequence"/>
</dbReference>
<dbReference type="Proteomes" id="UP000284779">
    <property type="component" value="Unassembled WGS sequence"/>
</dbReference>
<evidence type="ECO:0000313" key="4">
    <source>
        <dbReference type="EMBL" id="RHA79582.1"/>
    </source>
</evidence>
<dbReference type="EMBL" id="QRHR01000003">
    <property type="protein sequence ID" value="RHF89629.1"/>
    <property type="molecule type" value="Genomic_DNA"/>
</dbReference>
<dbReference type="AlphaFoldDB" id="A0A413T615"/>
<dbReference type="GO" id="GO:0005840">
    <property type="term" value="C:ribosome"/>
    <property type="evidence" value="ECO:0007669"/>
    <property type="project" value="UniProtKB-KW"/>
</dbReference>
<keyword evidence="7" id="KW-1185">Reference proteome</keyword>
<evidence type="ECO:0000313" key="9">
    <source>
        <dbReference type="Proteomes" id="UP000286186"/>
    </source>
</evidence>
<comment type="caution">
    <text evidence="4">The sequence shown here is derived from an EMBL/GenBank/DDBJ whole genome shotgun (WGS) entry which is preliminary data.</text>
</comment>
<dbReference type="Pfam" id="PF01248">
    <property type="entry name" value="Ribosomal_L7Ae"/>
    <property type="match status" value="1"/>
</dbReference>
<dbReference type="RefSeq" id="WP_005360641.1">
    <property type="nucleotide sequence ID" value="NZ_CATWJF010000020.1"/>
</dbReference>
<evidence type="ECO:0000313" key="8">
    <source>
        <dbReference type="Proteomes" id="UP000285740"/>
    </source>
</evidence>
<evidence type="ECO:0000313" key="5">
    <source>
        <dbReference type="EMBL" id="RHF89629.1"/>
    </source>
</evidence>
<name>A0A413T615_9FIRM</name>
<dbReference type="InterPro" id="IPR004038">
    <property type="entry name" value="Ribosomal_eL8/eL30/eS12/Gad45"/>
</dbReference>
<dbReference type="Proteomes" id="UP000286186">
    <property type="component" value="Unassembled WGS sequence"/>
</dbReference>
<dbReference type="EMBL" id="QSFO01000001">
    <property type="protein sequence ID" value="RHA57343.1"/>
    <property type="molecule type" value="Genomic_DNA"/>
</dbReference>
<gene>
    <name evidence="5" type="ORF">DW652_03915</name>
    <name evidence="4" type="ORF">DW918_07790</name>
    <name evidence="3" type="ORF">DW929_00450</name>
    <name evidence="2" type="ORF">DW944_02465</name>
</gene>
<dbReference type="Proteomes" id="UP000285740">
    <property type="component" value="Unassembled WGS sequence"/>
</dbReference>
<keyword evidence="4" id="KW-0687">Ribonucleoprotein</keyword>
<evidence type="ECO:0000313" key="7">
    <source>
        <dbReference type="Proteomes" id="UP000284779"/>
    </source>
</evidence>
<protein>
    <submittedName>
        <fullName evidence="4">50S ribosomal protein L7ae</fullName>
    </submittedName>
</protein>
<evidence type="ECO:0000313" key="3">
    <source>
        <dbReference type="EMBL" id="RHA57343.1"/>
    </source>
</evidence>
<dbReference type="EMBL" id="QSFV01000024">
    <property type="protein sequence ID" value="RHA79582.1"/>
    <property type="molecule type" value="Genomic_DNA"/>
</dbReference>